<organism evidence="3 4">
    <name type="scientific">Coraliomargarita algicola</name>
    <dbReference type="NCBI Taxonomy" id="3092156"/>
    <lineage>
        <taxon>Bacteria</taxon>
        <taxon>Pseudomonadati</taxon>
        <taxon>Verrucomicrobiota</taxon>
        <taxon>Opitutia</taxon>
        <taxon>Puniceicoccales</taxon>
        <taxon>Coraliomargaritaceae</taxon>
        <taxon>Coraliomargarita</taxon>
    </lineage>
</organism>
<dbReference type="PANTHER" id="PTHR11138:SF5">
    <property type="entry name" value="METHIONYL-TRNA FORMYLTRANSFERASE, MITOCHONDRIAL"/>
    <property type="match status" value="1"/>
</dbReference>
<dbReference type="SUPFAM" id="SSF53328">
    <property type="entry name" value="Formyltransferase"/>
    <property type="match status" value="1"/>
</dbReference>
<evidence type="ECO:0000259" key="2">
    <source>
        <dbReference type="Pfam" id="PF00551"/>
    </source>
</evidence>
<dbReference type="RefSeq" id="WP_319834174.1">
    <property type="nucleotide sequence ID" value="NZ_CP138858.1"/>
</dbReference>
<feature type="region of interest" description="Disordered" evidence="1">
    <location>
        <begin position="152"/>
        <end position="172"/>
    </location>
</feature>
<dbReference type="Pfam" id="PF00551">
    <property type="entry name" value="Formyl_trans_N"/>
    <property type="match status" value="1"/>
</dbReference>
<keyword evidence="4" id="KW-1185">Reference proteome</keyword>
<accession>A0ABZ0RQS2</accession>
<dbReference type="Proteomes" id="UP001324993">
    <property type="component" value="Chromosome"/>
</dbReference>
<sequence>MKISILCSDATHPVNAYLNQWISSHAMHEVALMRRRDELDSGDLLFLISCSEIIDREVRDRFKKVLVIHASDLPLGRGWSPHVWQIVEGSENVCVTLLEAEDHIDSGDIWNKIWVAIPVDALWTEINDIIFEAECSLMDYAVENFHSIKPTQQNRSIPPTYYPKRTPADSELDPQKSIADQFDLIRVCDPDRFPAYFSLRGSEYIIRLERK</sequence>
<dbReference type="InterPro" id="IPR036477">
    <property type="entry name" value="Formyl_transf_N_sf"/>
</dbReference>
<dbReference type="PANTHER" id="PTHR11138">
    <property type="entry name" value="METHIONYL-TRNA FORMYLTRANSFERASE"/>
    <property type="match status" value="1"/>
</dbReference>
<dbReference type="Gene3D" id="3.40.50.12230">
    <property type="match status" value="1"/>
</dbReference>
<protein>
    <submittedName>
        <fullName evidence="3">Formyltransferase family protein</fullName>
    </submittedName>
</protein>
<reference evidence="3 4" key="1">
    <citation type="submission" date="2023-11" db="EMBL/GenBank/DDBJ databases">
        <title>Coraliomargarita sp. nov., isolated from marine algae.</title>
        <authorList>
            <person name="Lee J.K."/>
            <person name="Baek J.H."/>
            <person name="Kim J.M."/>
            <person name="Choi D.G."/>
            <person name="Jeon C.O."/>
        </authorList>
    </citation>
    <scope>NUCLEOTIDE SEQUENCE [LARGE SCALE GENOMIC DNA]</scope>
    <source>
        <strain evidence="3 4">J2-16</strain>
    </source>
</reference>
<dbReference type="EMBL" id="CP138858">
    <property type="protein sequence ID" value="WPJ97330.1"/>
    <property type="molecule type" value="Genomic_DNA"/>
</dbReference>
<gene>
    <name evidence="3" type="ORF">SH580_06365</name>
</gene>
<proteinExistence type="predicted"/>
<dbReference type="InterPro" id="IPR002376">
    <property type="entry name" value="Formyl_transf_N"/>
</dbReference>
<evidence type="ECO:0000313" key="3">
    <source>
        <dbReference type="EMBL" id="WPJ97330.1"/>
    </source>
</evidence>
<name>A0ABZ0RQS2_9BACT</name>
<evidence type="ECO:0000313" key="4">
    <source>
        <dbReference type="Proteomes" id="UP001324993"/>
    </source>
</evidence>
<feature type="domain" description="Formyl transferase N-terminal" evidence="2">
    <location>
        <begin position="22"/>
        <end position="134"/>
    </location>
</feature>
<evidence type="ECO:0000256" key="1">
    <source>
        <dbReference type="SAM" id="MobiDB-lite"/>
    </source>
</evidence>